<protein>
    <submittedName>
        <fullName evidence="3">Uncharacterized protein</fullName>
    </submittedName>
</protein>
<name>A0AAD4LSF7_9AGAM</name>
<dbReference type="Proteomes" id="UP001201163">
    <property type="component" value="Unassembled WGS sequence"/>
</dbReference>
<feature type="region of interest" description="Disordered" evidence="1">
    <location>
        <begin position="22"/>
        <end position="134"/>
    </location>
</feature>
<keyword evidence="2" id="KW-0812">Transmembrane</keyword>
<evidence type="ECO:0000256" key="2">
    <source>
        <dbReference type="SAM" id="Phobius"/>
    </source>
</evidence>
<reference evidence="3" key="1">
    <citation type="submission" date="2022-01" db="EMBL/GenBank/DDBJ databases">
        <title>Comparative genomics reveals a dynamic genome evolution in the ectomycorrhizal milk-cap (Lactarius) mushrooms.</title>
        <authorList>
            <consortium name="DOE Joint Genome Institute"/>
            <person name="Lebreton A."/>
            <person name="Tang N."/>
            <person name="Kuo A."/>
            <person name="LaButti K."/>
            <person name="Drula E."/>
            <person name="Barry K."/>
            <person name="Clum A."/>
            <person name="Lipzen A."/>
            <person name="Mousain D."/>
            <person name="Ng V."/>
            <person name="Wang R."/>
            <person name="Wang X."/>
            <person name="Dai Y."/>
            <person name="Henrissat B."/>
            <person name="Grigoriev I.V."/>
            <person name="Guerin-Laguette A."/>
            <person name="Yu F."/>
            <person name="Martin F.M."/>
        </authorList>
    </citation>
    <scope>NUCLEOTIDE SEQUENCE</scope>
    <source>
        <strain evidence="3">QP</strain>
    </source>
</reference>
<feature type="region of interest" description="Disordered" evidence="1">
    <location>
        <begin position="141"/>
        <end position="160"/>
    </location>
</feature>
<proteinExistence type="predicted"/>
<feature type="compositionally biased region" description="Low complexity" evidence="1">
    <location>
        <begin position="72"/>
        <end position="132"/>
    </location>
</feature>
<accession>A0AAD4LSF7</accession>
<comment type="caution">
    <text evidence="3">The sequence shown here is derived from an EMBL/GenBank/DDBJ whole genome shotgun (WGS) entry which is preliminary data.</text>
</comment>
<dbReference type="AlphaFoldDB" id="A0AAD4LSF7"/>
<feature type="compositionally biased region" description="Polar residues" evidence="1">
    <location>
        <begin position="481"/>
        <end position="497"/>
    </location>
</feature>
<evidence type="ECO:0000313" key="4">
    <source>
        <dbReference type="Proteomes" id="UP001201163"/>
    </source>
</evidence>
<organism evidence="3 4">
    <name type="scientific">Lactarius akahatsu</name>
    <dbReference type="NCBI Taxonomy" id="416441"/>
    <lineage>
        <taxon>Eukaryota</taxon>
        <taxon>Fungi</taxon>
        <taxon>Dikarya</taxon>
        <taxon>Basidiomycota</taxon>
        <taxon>Agaricomycotina</taxon>
        <taxon>Agaricomycetes</taxon>
        <taxon>Russulales</taxon>
        <taxon>Russulaceae</taxon>
        <taxon>Lactarius</taxon>
    </lineage>
</organism>
<feature type="compositionally biased region" description="Low complexity" evidence="1">
    <location>
        <begin position="26"/>
        <end position="42"/>
    </location>
</feature>
<feature type="region of interest" description="Disordered" evidence="1">
    <location>
        <begin position="464"/>
        <end position="516"/>
    </location>
</feature>
<gene>
    <name evidence="3" type="ORF">EDB92DRAFT_2111070</name>
</gene>
<feature type="region of interest" description="Disordered" evidence="1">
    <location>
        <begin position="390"/>
        <end position="417"/>
    </location>
</feature>
<evidence type="ECO:0000313" key="3">
    <source>
        <dbReference type="EMBL" id="KAH9000492.1"/>
    </source>
</evidence>
<keyword evidence="4" id="KW-1185">Reference proteome</keyword>
<feature type="compositionally biased region" description="Low complexity" evidence="1">
    <location>
        <begin position="49"/>
        <end position="62"/>
    </location>
</feature>
<sequence>MAHFDHFNLHWRRVHHPAFHRDDVVTPGTDSSSNTPSPTSQSLIIPVAPTIIGDPFTTITTPTPSPSPPPIQSTATTPTVVSPSLTPSSLSLSLTSTTASTTSTSSSSPILSTPTTTSTTSQSSSTPTTTPTFIQTIVNPSGVHTSTVSPSPTSSSTPVSGTSTGIIVGGIIAAILGSAGILAAVVYFLRKCRGRQDEAFSEEIWNRSDARRQSAALGADAEPVRPYGAPPRPPSMIERHLNNTPSMPPRQPTLPNVYPNNAYGNGHGATNYSQNSFSPGHVVSPNSANPFFSPYAQDVMASPVSSTVPEYYDPPHSWEPCIFASSSYERAADSHSPVVSSPDAADPHYTDLSRSSVTPFQAAQYAEITEKLGAPMSSVLGTVSEERQAAVSDNMAAPSYDDPSTRGSDDELPLPSPNAFNQTRIPSLPPTLPEIHVPERSFSPVASLEFPVPLSVRSSPSSISAEFSDLRGPPPSEPNHKSSPLATSTPMRAQEQSAVIPREPKTGAAPANRPDTVYTVYDEEDAYGGF</sequence>
<evidence type="ECO:0000256" key="1">
    <source>
        <dbReference type="SAM" id="MobiDB-lite"/>
    </source>
</evidence>
<keyword evidence="2" id="KW-1133">Transmembrane helix</keyword>
<keyword evidence="2" id="KW-0472">Membrane</keyword>
<feature type="transmembrane region" description="Helical" evidence="2">
    <location>
        <begin position="166"/>
        <end position="189"/>
    </location>
</feature>
<dbReference type="EMBL" id="JAKELL010000002">
    <property type="protein sequence ID" value="KAH9000492.1"/>
    <property type="molecule type" value="Genomic_DNA"/>
</dbReference>